<evidence type="ECO:0000313" key="8">
    <source>
        <dbReference type="EMBL" id="RRJ27189.1"/>
    </source>
</evidence>
<evidence type="ECO:0000256" key="5">
    <source>
        <dbReference type="PROSITE-ProRule" id="PRU00169"/>
    </source>
</evidence>
<dbReference type="InterPro" id="IPR011006">
    <property type="entry name" value="CheY-like_superfamily"/>
</dbReference>
<evidence type="ECO:0000313" key="9">
    <source>
        <dbReference type="Proteomes" id="UP000272490"/>
    </source>
</evidence>
<dbReference type="InterPro" id="IPR051015">
    <property type="entry name" value="EvgA-like"/>
</dbReference>
<dbReference type="SMART" id="SM00448">
    <property type="entry name" value="REC"/>
    <property type="match status" value="1"/>
</dbReference>
<dbReference type="SUPFAM" id="SSF46894">
    <property type="entry name" value="C-terminal effector domain of the bipartite response regulators"/>
    <property type="match status" value="1"/>
</dbReference>
<name>A0A3P3R2Q5_9FIRM</name>
<dbReference type="PROSITE" id="PS50110">
    <property type="entry name" value="RESPONSE_REGULATORY"/>
    <property type="match status" value="1"/>
</dbReference>
<keyword evidence="2 5" id="KW-0597">Phosphoprotein</keyword>
<dbReference type="PROSITE" id="PS50043">
    <property type="entry name" value="HTH_LUXR_2"/>
    <property type="match status" value="1"/>
</dbReference>
<feature type="domain" description="Response regulatory" evidence="7">
    <location>
        <begin position="1"/>
        <end position="117"/>
    </location>
</feature>
<dbReference type="GO" id="GO:0000160">
    <property type="term" value="P:phosphorelay signal transduction system"/>
    <property type="evidence" value="ECO:0007669"/>
    <property type="project" value="InterPro"/>
</dbReference>
<sequence>MVLVLDDHPIARQGLESIIKLHKPEEETLQAGTVGEAIDLVEHKPVDMAFVDLHLHNESGFEFLEWVQRHDKAIKTFVITSSSSESDFVKAKNLGIDAYVLKDAFIDDIMYSLKVVDRGGKFYSSDLVDNMGSFTEEEKKIEALTKRELEVALLLREGYTNAKIAEDLFVSEGTVKKHISNIFGKLDMYSRTEVLVFVERNIEKFELAFNSADTSRNL</sequence>
<keyword evidence="3 8" id="KW-0238">DNA-binding</keyword>
<dbReference type="CDD" id="cd06170">
    <property type="entry name" value="LuxR_C_like"/>
    <property type="match status" value="1"/>
</dbReference>
<dbReference type="InterPro" id="IPR000792">
    <property type="entry name" value="Tscrpt_reg_LuxR_C"/>
</dbReference>
<dbReference type="Gene3D" id="3.40.50.2300">
    <property type="match status" value="1"/>
</dbReference>
<evidence type="ECO:0000256" key="3">
    <source>
        <dbReference type="ARBA" id="ARBA00023125"/>
    </source>
</evidence>
<proteinExistence type="predicted"/>
<dbReference type="SMART" id="SM00421">
    <property type="entry name" value="HTH_LUXR"/>
    <property type="match status" value="1"/>
</dbReference>
<dbReference type="InterPro" id="IPR016032">
    <property type="entry name" value="Sig_transdc_resp-reg_C-effctor"/>
</dbReference>
<dbReference type="InterPro" id="IPR001789">
    <property type="entry name" value="Sig_transdc_resp-reg_receiver"/>
</dbReference>
<dbReference type="EMBL" id="RRCO01000001">
    <property type="protein sequence ID" value="RRJ27189.1"/>
    <property type="molecule type" value="Genomic_DNA"/>
</dbReference>
<dbReference type="GO" id="GO:0006355">
    <property type="term" value="P:regulation of DNA-templated transcription"/>
    <property type="evidence" value="ECO:0007669"/>
    <property type="project" value="InterPro"/>
</dbReference>
<evidence type="ECO:0000256" key="2">
    <source>
        <dbReference type="ARBA" id="ARBA00022553"/>
    </source>
</evidence>
<comment type="caution">
    <text evidence="8">The sequence shown here is derived from an EMBL/GenBank/DDBJ whole genome shotgun (WGS) entry which is preliminary data.</text>
</comment>
<dbReference type="CDD" id="cd17535">
    <property type="entry name" value="REC_NarL-like"/>
    <property type="match status" value="1"/>
</dbReference>
<dbReference type="RefSeq" id="WP_128673530.1">
    <property type="nucleotide sequence ID" value="NZ_RRCO01000001.1"/>
</dbReference>
<dbReference type="SUPFAM" id="SSF52172">
    <property type="entry name" value="CheY-like"/>
    <property type="match status" value="1"/>
</dbReference>
<dbReference type="AlphaFoldDB" id="A0A3P3R2Q5"/>
<dbReference type="PRINTS" id="PR00038">
    <property type="entry name" value="HTHLUXR"/>
</dbReference>
<comment type="function">
    <text evidence="4">May play the central regulatory role in sporulation. It may be an element of the effector pathway responsible for the activation of sporulation genes in response to nutritional stress. Spo0A may act in concert with spo0H (a sigma factor) to control the expression of some genes that are critical to the sporulation process.</text>
</comment>
<dbReference type="Proteomes" id="UP000272490">
    <property type="component" value="Unassembled WGS sequence"/>
</dbReference>
<keyword evidence="9" id="KW-1185">Reference proteome</keyword>
<dbReference type="PANTHER" id="PTHR45566:SF2">
    <property type="entry name" value="NARL SUBFAMILY"/>
    <property type="match status" value="1"/>
</dbReference>
<accession>A0A3P3R2Q5</accession>
<evidence type="ECO:0000259" key="7">
    <source>
        <dbReference type="PROSITE" id="PS50110"/>
    </source>
</evidence>
<reference evidence="8 9" key="1">
    <citation type="submission" date="2018-11" db="EMBL/GenBank/DDBJ databases">
        <title>Genome sequencing of Lachnoanaerobaculum sp. KCOM 2030 (= ChDC B114).</title>
        <authorList>
            <person name="Kook J.-K."/>
            <person name="Park S.-N."/>
            <person name="Lim Y.K."/>
        </authorList>
    </citation>
    <scope>NUCLEOTIDE SEQUENCE [LARGE SCALE GENOMIC DNA]</scope>
    <source>
        <strain evidence="8 9">KCOM 2030</strain>
    </source>
</reference>
<protein>
    <recommendedName>
        <fullName evidence="1">Stage 0 sporulation protein A homolog</fullName>
    </recommendedName>
</protein>
<gene>
    <name evidence="8" type="ORF">EHV10_04110</name>
</gene>
<evidence type="ECO:0000256" key="1">
    <source>
        <dbReference type="ARBA" id="ARBA00018672"/>
    </source>
</evidence>
<dbReference type="PANTHER" id="PTHR45566">
    <property type="entry name" value="HTH-TYPE TRANSCRIPTIONAL REGULATOR YHJB-RELATED"/>
    <property type="match status" value="1"/>
</dbReference>
<dbReference type="PROSITE" id="PS00622">
    <property type="entry name" value="HTH_LUXR_1"/>
    <property type="match status" value="1"/>
</dbReference>
<dbReference type="OrthoDB" id="9795108at2"/>
<organism evidence="8 9">
    <name type="scientific">Lachnoanaerobaculum gingivalis</name>
    <dbReference type="NCBI Taxonomy" id="2490855"/>
    <lineage>
        <taxon>Bacteria</taxon>
        <taxon>Bacillati</taxon>
        <taxon>Bacillota</taxon>
        <taxon>Clostridia</taxon>
        <taxon>Lachnospirales</taxon>
        <taxon>Lachnospiraceae</taxon>
        <taxon>Lachnoanaerobaculum</taxon>
    </lineage>
</organism>
<evidence type="ECO:0000259" key="6">
    <source>
        <dbReference type="PROSITE" id="PS50043"/>
    </source>
</evidence>
<dbReference type="Pfam" id="PF00196">
    <property type="entry name" value="GerE"/>
    <property type="match status" value="1"/>
</dbReference>
<evidence type="ECO:0000256" key="4">
    <source>
        <dbReference type="ARBA" id="ARBA00024867"/>
    </source>
</evidence>
<dbReference type="InterPro" id="IPR058245">
    <property type="entry name" value="NreC/VraR/RcsB-like_REC"/>
</dbReference>
<feature type="domain" description="HTH luxR-type" evidence="6">
    <location>
        <begin position="137"/>
        <end position="202"/>
    </location>
</feature>
<dbReference type="GO" id="GO:0003677">
    <property type="term" value="F:DNA binding"/>
    <property type="evidence" value="ECO:0007669"/>
    <property type="project" value="UniProtKB-KW"/>
</dbReference>
<feature type="modified residue" description="4-aspartylphosphate" evidence="5">
    <location>
        <position position="52"/>
    </location>
</feature>
<dbReference type="Pfam" id="PF00072">
    <property type="entry name" value="Response_reg"/>
    <property type="match status" value="1"/>
</dbReference>